<dbReference type="SUPFAM" id="SSF102712">
    <property type="entry name" value="JAB1/MPN domain"/>
    <property type="match status" value="1"/>
</dbReference>
<gene>
    <name evidence="7" type="ORF">Asulf_00689</name>
</gene>
<dbReference type="GO" id="GO:0006508">
    <property type="term" value="P:proteolysis"/>
    <property type="evidence" value="ECO:0007669"/>
    <property type="project" value="UniProtKB-KW"/>
</dbReference>
<evidence type="ECO:0000256" key="2">
    <source>
        <dbReference type="ARBA" id="ARBA00022723"/>
    </source>
</evidence>
<dbReference type="OrthoDB" id="4612at2157"/>
<dbReference type="InterPro" id="IPR028090">
    <property type="entry name" value="JAB_dom_prok"/>
</dbReference>
<evidence type="ECO:0000256" key="4">
    <source>
        <dbReference type="ARBA" id="ARBA00022833"/>
    </source>
</evidence>
<evidence type="ECO:0000256" key="1">
    <source>
        <dbReference type="ARBA" id="ARBA00022670"/>
    </source>
</evidence>
<proteinExistence type="predicted"/>
<feature type="domain" description="JAB" evidence="6">
    <location>
        <begin position="6"/>
        <end position="105"/>
    </location>
</feature>
<keyword evidence="4" id="KW-0862">Zinc</keyword>
<dbReference type="Pfam" id="PF14464">
    <property type="entry name" value="Prok-JAB"/>
    <property type="match status" value="1"/>
</dbReference>
<accession>N0BEK7</accession>
<dbReference type="AlphaFoldDB" id="N0BEK7"/>
<protein>
    <submittedName>
        <fullName evidence="7">Proteasome Rpn11 subunit JAMM motif, Metallo peptidase, MEROPS family M67B</fullName>
    </submittedName>
</protein>
<keyword evidence="7" id="KW-0647">Proteasome</keyword>
<dbReference type="GO" id="GO:0046872">
    <property type="term" value="F:metal ion binding"/>
    <property type="evidence" value="ECO:0007669"/>
    <property type="project" value="UniProtKB-KW"/>
</dbReference>
<evidence type="ECO:0000259" key="6">
    <source>
        <dbReference type="Pfam" id="PF14464"/>
    </source>
</evidence>
<organism evidence="7 8">
    <name type="scientific">Archaeoglobus sulfaticallidus PM70-1</name>
    <dbReference type="NCBI Taxonomy" id="387631"/>
    <lineage>
        <taxon>Archaea</taxon>
        <taxon>Methanobacteriati</taxon>
        <taxon>Methanobacteriota</taxon>
        <taxon>Archaeoglobi</taxon>
        <taxon>Archaeoglobales</taxon>
        <taxon>Archaeoglobaceae</taxon>
        <taxon>Archaeoglobus</taxon>
    </lineage>
</organism>
<sequence>MEIKRELLELMLAVAKENHPNEIVALITGRKGIGEELIFLPFESGETMAIIHTDMLPLGMKILGSFHSHPRPILEPSQADLSMFSRIGKFHIIVAYPYDKKSWRCFDRYGNEIEVKILD</sequence>
<keyword evidence="8" id="KW-1185">Reference proteome</keyword>
<evidence type="ECO:0000256" key="5">
    <source>
        <dbReference type="ARBA" id="ARBA00023049"/>
    </source>
</evidence>
<dbReference type="GO" id="GO:0000502">
    <property type="term" value="C:proteasome complex"/>
    <property type="evidence" value="ECO:0007669"/>
    <property type="project" value="UniProtKB-KW"/>
</dbReference>
<evidence type="ECO:0000256" key="3">
    <source>
        <dbReference type="ARBA" id="ARBA00022801"/>
    </source>
</evidence>
<reference evidence="7 8" key="1">
    <citation type="journal article" date="2013" name="Genome Announc.">
        <title>Complete Genome Sequence of the Thermophilic and Facultatively Chemolithoautotrophic Sulfate Reducer Archaeoglobus sulfaticallidus Strain PM70-1T.</title>
        <authorList>
            <person name="Stokke R."/>
            <person name="Hocking W.P."/>
            <person name="Steinsbu B.O."/>
            <person name="Steen I.H."/>
        </authorList>
    </citation>
    <scope>NUCLEOTIDE SEQUENCE [LARGE SCALE GENOMIC DNA]</scope>
    <source>
        <strain evidence="7">PM70-1</strain>
    </source>
</reference>
<dbReference type="MEROPS" id="M67.010"/>
<dbReference type="HOGENOM" id="CLU_116578_1_0_2"/>
<dbReference type="eggNOG" id="arCOG01139">
    <property type="taxonomic scope" value="Archaea"/>
</dbReference>
<evidence type="ECO:0000313" key="7">
    <source>
        <dbReference type="EMBL" id="AGK60707.1"/>
    </source>
</evidence>
<dbReference type="EMBL" id="CP005290">
    <property type="protein sequence ID" value="AGK60707.1"/>
    <property type="molecule type" value="Genomic_DNA"/>
</dbReference>
<keyword evidence="3" id="KW-0378">Hydrolase</keyword>
<keyword evidence="2" id="KW-0479">Metal-binding</keyword>
<dbReference type="KEGG" id="ast:Asulf_00689"/>
<evidence type="ECO:0000313" key="8">
    <source>
        <dbReference type="Proteomes" id="UP000013307"/>
    </source>
</evidence>
<dbReference type="RefSeq" id="WP_015590306.1">
    <property type="nucleotide sequence ID" value="NC_021169.1"/>
</dbReference>
<dbReference type="Proteomes" id="UP000013307">
    <property type="component" value="Chromosome"/>
</dbReference>
<dbReference type="GeneID" id="15392332"/>
<keyword evidence="1" id="KW-0645">Protease</keyword>
<keyword evidence="5" id="KW-0482">Metalloprotease</keyword>
<dbReference type="Gene3D" id="3.40.140.10">
    <property type="entry name" value="Cytidine Deaminase, domain 2"/>
    <property type="match status" value="1"/>
</dbReference>
<dbReference type="GO" id="GO:0008237">
    <property type="term" value="F:metallopeptidase activity"/>
    <property type="evidence" value="ECO:0007669"/>
    <property type="project" value="UniProtKB-KW"/>
</dbReference>
<dbReference type="CDD" id="cd08072">
    <property type="entry name" value="MPN_archaeal"/>
    <property type="match status" value="1"/>
</dbReference>
<dbReference type="STRING" id="387631.Asulf_00689"/>
<name>N0BEK7_9EURY</name>